<proteinExistence type="inferred from homology"/>
<accession>A0A397PHD6</accession>
<dbReference type="InterPro" id="IPR040442">
    <property type="entry name" value="Pyrv_kinase-like_dom_sf"/>
</dbReference>
<dbReference type="InterPro" id="IPR015813">
    <property type="entry name" value="Pyrv/PenolPyrv_kinase-like_dom"/>
</dbReference>
<comment type="caution">
    <text evidence="5">The sequence shown here is derived from an EMBL/GenBank/DDBJ whole genome shotgun (WGS) entry which is preliminary data.</text>
</comment>
<evidence type="ECO:0000259" key="4">
    <source>
        <dbReference type="Pfam" id="PF03328"/>
    </source>
</evidence>
<dbReference type="Pfam" id="PF03328">
    <property type="entry name" value="HpcH_HpaI"/>
    <property type="match status" value="1"/>
</dbReference>
<dbReference type="EMBL" id="QXDC01000002">
    <property type="protein sequence ID" value="RIA45534.1"/>
    <property type="molecule type" value="Genomic_DNA"/>
</dbReference>
<dbReference type="GO" id="GO:0016832">
    <property type="term" value="F:aldehyde-lyase activity"/>
    <property type="evidence" value="ECO:0007669"/>
    <property type="project" value="TreeGrafter"/>
</dbReference>
<dbReference type="GO" id="GO:0046872">
    <property type="term" value="F:metal ion binding"/>
    <property type="evidence" value="ECO:0007669"/>
    <property type="project" value="UniProtKB-KW"/>
</dbReference>
<evidence type="ECO:0000313" key="6">
    <source>
        <dbReference type="Proteomes" id="UP000266568"/>
    </source>
</evidence>
<keyword evidence="2" id="KW-0479">Metal-binding</keyword>
<dbReference type="InterPro" id="IPR050251">
    <property type="entry name" value="HpcH-HpaI_aldolase"/>
</dbReference>
<dbReference type="PANTHER" id="PTHR30502:SF0">
    <property type="entry name" value="PHOSPHOENOLPYRUVATE CARBOXYLASE FAMILY PROTEIN"/>
    <property type="match status" value="1"/>
</dbReference>
<evidence type="ECO:0000256" key="1">
    <source>
        <dbReference type="ARBA" id="ARBA00005568"/>
    </source>
</evidence>
<organism evidence="5 6">
    <name type="scientific">Hephaestia caeni</name>
    <dbReference type="NCBI Taxonomy" id="645617"/>
    <lineage>
        <taxon>Bacteria</taxon>
        <taxon>Pseudomonadati</taxon>
        <taxon>Pseudomonadota</taxon>
        <taxon>Alphaproteobacteria</taxon>
        <taxon>Sphingomonadales</taxon>
        <taxon>Sphingomonadaceae</taxon>
        <taxon>Hephaestia</taxon>
    </lineage>
</organism>
<name>A0A397PHD6_9SPHN</name>
<keyword evidence="6" id="KW-1185">Reference proteome</keyword>
<dbReference type="PANTHER" id="PTHR30502">
    <property type="entry name" value="2-KETO-3-DEOXY-L-RHAMNONATE ALDOLASE"/>
    <property type="match status" value="1"/>
</dbReference>
<dbReference type="RefSeq" id="WP_211325776.1">
    <property type="nucleotide sequence ID" value="NZ_QXDC01000002.1"/>
</dbReference>
<comment type="similarity">
    <text evidence="1">Belongs to the HpcH/HpaI aldolase family.</text>
</comment>
<dbReference type="Proteomes" id="UP000266568">
    <property type="component" value="Unassembled WGS sequence"/>
</dbReference>
<dbReference type="SUPFAM" id="SSF51621">
    <property type="entry name" value="Phosphoenolpyruvate/pyruvate domain"/>
    <property type="match status" value="1"/>
</dbReference>
<evidence type="ECO:0000256" key="2">
    <source>
        <dbReference type="ARBA" id="ARBA00022723"/>
    </source>
</evidence>
<feature type="domain" description="HpcH/HpaI aldolase/citrate lyase" evidence="4">
    <location>
        <begin position="65"/>
        <end position="227"/>
    </location>
</feature>
<evidence type="ECO:0000256" key="3">
    <source>
        <dbReference type="ARBA" id="ARBA00023239"/>
    </source>
</evidence>
<dbReference type="AlphaFoldDB" id="A0A397PHD6"/>
<sequence length="260" mass="28517">MRLGGTWADYITYNMEHAPLDFALLHEFMRGLVDAGPTRSGHRTPAVIVVLPMLGTSPQAVEANSWMIEQALAQGVHGLHLARAQDPEAVERYVRAARYPFHKQGTNSVGEGLRGWGSQKFAAWVWGVSPREYLERADVWPLNPKGEIMLGVKIEDRVALANAPRTLAVPGIAFAEHGPRDMGLSYGHLEGRADPPVPPEVNAAGDKVLALTRKNGIFFLDNVLPDNVAAQLDRGVMIGAGRREDSAEAGRDHTHRKMPW</sequence>
<protein>
    <submittedName>
        <fullName evidence="5">HpcH/HpaI aldolase/citrate lyase family protein</fullName>
    </submittedName>
</protein>
<dbReference type="GO" id="GO:0005737">
    <property type="term" value="C:cytoplasm"/>
    <property type="evidence" value="ECO:0007669"/>
    <property type="project" value="TreeGrafter"/>
</dbReference>
<keyword evidence="3 5" id="KW-0456">Lyase</keyword>
<gene>
    <name evidence="5" type="ORF">DFR49_0054</name>
</gene>
<dbReference type="InterPro" id="IPR005000">
    <property type="entry name" value="Aldolase/citrate-lyase_domain"/>
</dbReference>
<dbReference type="Gene3D" id="3.20.20.60">
    <property type="entry name" value="Phosphoenolpyruvate-binding domains"/>
    <property type="match status" value="1"/>
</dbReference>
<evidence type="ECO:0000313" key="5">
    <source>
        <dbReference type="EMBL" id="RIA45534.1"/>
    </source>
</evidence>
<reference evidence="5 6" key="1">
    <citation type="submission" date="2018-08" db="EMBL/GenBank/DDBJ databases">
        <title>Genomic Encyclopedia of Type Strains, Phase IV (KMG-IV): sequencing the most valuable type-strain genomes for metagenomic binning, comparative biology and taxonomic classification.</title>
        <authorList>
            <person name="Goeker M."/>
        </authorList>
    </citation>
    <scope>NUCLEOTIDE SEQUENCE [LARGE SCALE GENOMIC DNA]</scope>
    <source>
        <strain evidence="5 6">DSM 25527</strain>
    </source>
</reference>